<feature type="signal peptide" evidence="4">
    <location>
        <begin position="1"/>
        <end position="28"/>
    </location>
</feature>
<evidence type="ECO:0000256" key="2">
    <source>
        <dbReference type="PROSITE-ProRule" id="PRU00504"/>
    </source>
</evidence>
<evidence type="ECO:0000313" key="6">
    <source>
        <dbReference type="Proteomes" id="UP000683557"/>
    </source>
</evidence>
<dbReference type="RefSeq" id="WP_216799282.1">
    <property type="nucleotide sequence ID" value="NZ_CP076723.1"/>
</dbReference>
<sequence length="402" mass="42715">MTLTDTLSKNLKRLIAFFCVGAALSGCAASKPKLPPAFFPPPPDEPHIQYLMGINNSSDLGSSSGGVGRLLLGGSQVVTSIGKPYGIAYKKGKVYVCDVESGQVIVIDIVQNTMRNLSDEAGAGELRKPIGVAVDDDGNVYVADSGRKDIAVYDDNGKFLRSLGKGLAKRTLVGVAVYKDFVVTVDNASGLIFVLDRKSGEVLNTLGNSPDSTKNPSLPNGLTVDKQGFIHVVNVGNGTVKEYDLDGNMRSSFGTLGDVPGQFTRPRGIDVDDDGNIFVVDAGHGVVQVFNSERRILGDFGRPGLLQGSLNLPAGVVTTKDHVELFQKYAAPGFKLTELIFVTNQFKSSINKLVAVYGMGVMAGWKPQGETKVEPKVEPKGEPKPGVKTEPKEKGGKTGDKQ</sequence>
<gene>
    <name evidence="5" type="ORF">KP004_14875</name>
</gene>
<protein>
    <recommendedName>
        <fullName evidence="7">6-bladed beta-propeller</fullName>
    </recommendedName>
</protein>
<dbReference type="InterPro" id="IPR001258">
    <property type="entry name" value="NHL_repeat"/>
</dbReference>
<keyword evidence="4" id="KW-0732">Signal</keyword>
<feature type="repeat" description="NHL" evidence="2">
    <location>
        <begin position="121"/>
        <end position="156"/>
    </location>
</feature>
<evidence type="ECO:0000256" key="1">
    <source>
        <dbReference type="ARBA" id="ARBA00022737"/>
    </source>
</evidence>
<feature type="compositionally biased region" description="Basic and acidic residues" evidence="3">
    <location>
        <begin position="369"/>
        <end position="402"/>
    </location>
</feature>
<dbReference type="PANTHER" id="PTHR24104:SF25">
    <property type="entry name" value="PROTEIN LIN-41"/>
    <property type="match status" value="1"/>
</dbReference>
<evidence type="ECO:0000256" key="3">
    <source>
        <dbReference type="SAM" id="MobiDB-lite"/>
    </source>
</evidence>
<feature type="chain" id="PRO_5046877851" description="6-bladed beta-propeller" evidence="4">
    <location>
        <begin position="29"/>
        <end position="402"/>
    </location>
</feature>
<evidence type="ECO:0000256" key="4">
    <source>
        <dbReference type="SAM" id="SignalP"/>
    </source>
</evidence>
<proteinExistence type="predicted"/>
<dbReference type="Proteomes" id="UP000683557">
    <property type="component" value="Chromosome"/>
</dbReference>
<dbReference type="InterPro" id="IPR050952">
    <property type="entry name" value="TRIM-NHL_E3_ligases"/>
</dbReference>
<reference evidence="5 6" key="1">
    <citation type="submission" date="2021-06" db="EMBL/GenBank/DDBJ databases">
        <title>Gemonas diversity in paddy soil.</title>
        <authorList>
            <person name="Liu G."/>
        </authorList>
    </citation>
    <scope>NUCLEOTIDE SEQUENCE [LARGE SCALE GENOMIC DNA]</scope>
    <source>
        <strain evidence="5 6">RG10</strain>
    </source>
</reference>
<evidence type="ECO:0008006" key="7">
    <source>
        <dbReference type="Google" id="ProtNLM"/>
    </source>
</evidence>
<dbReference type="EMBL" id="CP076723">
    <property type="protein sequence ID" value="QWV92477.1"/>
    <property type="molecule type" value="Genomic_DNA"/>
</dbReference>
<keyword evidence="6" id="KW-1185">Reference proteome</keyword>
<accession>A0ABX8J573</accession>
<feature type="repeat" description="NHL" evidence="2">
    <location>
        <begin position="250"/>
        <end position="293"/>
    </location>
</feature>
<organism evidence="5 6">
    <name type="scientific">Geomonas oryzisoli</name>
    <dbReference type="NCBI Taxonomy" id="2847992"/>
    <lineage>
        <taxon>Bacteria</taxon>
        <taxon>Pseudomonadati</taxon>
        <taxon>Thermodesulfobacteriota</taxon>
        <taxon>Desulfuromonadia</taxon>
        <taxon>Geobacterales</taxon>
        <taxon>Geobacteraceae</taxon>
        <taxon>Geomonas</taxon>
    </lineage>
</organism>
<dbReference type="PANTHER" id="PTHR24104">
    <property type="entry name" value="E3 UBIQUITIN-PROTEIN LIGASE NHLRC1-RELATED"/>
    <property type="match status" value="1"/>
</dbReference>
<dbReference type="PROSITE" id="PS51125">
    <property type="entry name" value="NHL"/>
    <property type="match status" value="2"/>
</dbReference>
<feature type="region of interest" description="Disordered" evidence="3">
    <location>
        <begin position="366"/>
        <end position="402"/>
    </location>
</feature>
<name>A0ABX8J573_9BACT</name>
<evidence type="ECO:0000313" key="5">
    <source>
        <dbReference type="EMBL" id="QWV92477.1"/>
    </source>
</evidence>
<dbReference type="Pfam" id="PF01436">
    <property type="entry name" value="NHL"/>
    <property type="match status" value="2"/>
</dbReference>
<keyword evidence="1" id="KW-0677">Repeat</keyword>